<reference evidence="1" key="1">
    <citation type="submission" date="2018-10" db="EMBL/GenBank/DDBJ databases">
        <title>First Description of Arginine Catabolic Mobile Element (ACME) Type VI Harboring the kdp Operon Only in Staphylococcus epidermidis Using Short and Long Read Whole Genome Sequencing: Further Evidence of ACME Diversity.</title>
        <authorList>
            <person name="McManus B.A."/>
            <person name="O'Connor A.M."/>
            <person name="Egan S."/>
            <person name="Flanagan P.R."/>
            <person name="Coleman D.C."/>
        </authorList>
    </citation>
    <scope>NUCLEOTIDE SEQUENCE</scope>
    <source>
        <strain evidence="1">300OR1</strain>
    </source>
</reference>
<evidence type="ECO:0000313" key="1">
    <source>
        <dbReference type="EMBL" id="QBP79271.1"/>
    </source>
</evidence>
<organism evidence="1">
    <name type="scientific">Staphylococcus epidermidis</name>
    <dbReference type="NCBI Taxonomy" id="1282"/>
    <lineage>
        <taxon>Bacteria</taxon>
        <taxon>Bacillati</taxon>
        <taxon>Bacillota</taxon>
        <taxon>Bacilli</taxon>
        <taxon>Bacillales</taxon>
        <taxon>Staphylococcaceae</taxon>
        <taxon>Staphylococcus</taxon>
    </lineage>
</organism>
<gene>
    <name evidence="1" type="primary">PG6</name>
</gene>
<protein>
    <submittedName>
        <fullName evidence="1">Uncharacterized protein</fullName>
    </submittedName>
</protein>
<proteinExistence type="predicted"/>
<dbReference type="AlphaFoldDB" id="A0A482KAQ0"/>
<name>A0A482KAQ0_STAEP</name>
<sequence>MEKTLLILQLNKWEETKMTNNRGQHLSIPSSKPLVKDNIYVATLHSVGLSNYEDNKHVFTYEVVLHGQIYNIRRSIALEPSNNQISIYQWLKSHSNYSPSHTEYGPYIDHKHLILVGEYEGNYFVRDVAPLENLMEDKVNE</sequence>
<accession>A0A482KAQ0</accession>
<dbReference type="EMBL" id="MK078515">
    <property type="protein sequence ID" value="QBP79271.1"/>
    <property type="molecule type" value="Genomic_DNA"/>
</dbReference>